<name>A0A0A0BQ94_9CELL</name>
<accession>A0A0A0BQ94</accession>
<feature type="compositionally biased region" description="Basic and acidic residues" evidence="1">
    <location>
        <begin position="57"/>
        <end position="68"/>
    </location>
</feature>
<sequence length="116" mass="12027">MRTKAAFLVGSAVGYVLGTRAGRQQFEKIKTQAQKVWENPKVQESVSGVSEKATGFVKEKAPELKDKLTGGSSSGATSPSPDTPDELGTFTTAGTDETENGRPGSTGTSYPTGGSI</sequence>
<protein>
    <recommendedName>
        <fullName evidence="4">YtxH domain-containing protein</fullName>
    </recommendedName>
</protein>
<dbReference type="Proteomes" id="UP000029839">
    <property type="component" value="Unassembled WGS sequence"/>
</dbReference>
<evidence type="ECO:0000313" key="3">
    <source>
        <dbReference type="Proteomes" id="UP000029839"/>
    </source>
</evidence>
<organism evidence="2 3">
    <name type="scientific">Cellulomonas carbonis T26</name>
    <dbReference type="NCBI Taxonomy" id="947969"/>
    <lineage>
        <taxon>Bacteria</taxon>
        <taxon>Bacillati</taxon>
        <taxon>Actinomycetota</taxon>
        <taxon>Actinomycetes</taxon>
        <taxon>Micrococcales</taxon>
        <taxon>Cellulomonadaceae</taxon>
        <taxon>Cellulomonas</taxon>
    </lineage>
</organism>
<dbReference type="EMBL" id="AXCY01000043">
    <property type="protein sequence ID" value="KGM10653.1"/>
    <property type="molecule type" value="Genomic_DNA"/>
</dbReference>
<proteinExistence type="predicted"/>
<gene>
    <name evidence="2" type="ORF">N868_14245</name>
</gene>
<reference evidence="2 3" key="1">
    <citation type="submission" date="2013-08" db="EMBL/GenBank/DDBJ databases">
        <title>Genome sequencing of Cellulomonas carbonis T26.</title>
        <authorList>
            <person name="Chen F."/>
            <person name="Li Y."/>
            <person name="Wang G."/>
        </authorList>
    </citation>
    <scope>NUCLEOTIDE SEQUENCE [LARGE SCALE GENOMIC DNA]</scope>
    <source>
        <strain evidence="2 3">T26</strain>
    </source>
</reference>
<feature type="region of interest" description="Disordered" evidence="1">
    <location>
        <begin position="43"/>
        <end position="116"/>
    </location>
</feature>
<comment type="caution">
    <text evidence="2">The sequence shown here is derived from an EMBL/GenBank/DDBJ whole genome shotgun (WGS) entry which is preliminary data.</text>
</comment>
<dbReference type="RefSeq" id="WP_043606669.1">
    <property type="nucleotide sequence ID" value="NZ_AXCY01000043.1"/>
</dbReference>
<evidence type="ECO:0000313" key="2">
    <source>
        <dbReference type="EMBL" id="KGM10653.1"/>
    </source>
</evidence>
<evidence type="ECO:0000256" key="1">
    <source>
        <dbReference type="SAM" id="MobiDB-lite"/>
    </source>
</evidence>
<dbReference type="OrthoDB" id="5125216at2"/>
<evidence type="ECO:0008006" key="4">
    <source>
        <dbReference type="Google" id="ProtNLM"/>
    </source>
</evidence>
<reference evidence="2 3" key="2">
    <citation type="journal article" date="2015" name="Stand. Genomic Sci.">
        <title>Draft genome sequence of Cellulomonas carbonis T26(T) and comparative analysis of six Cellulomonas genomes.</title>
        <authorList>
            <person name="Zhuang W."/>
            <person name="Zhang S."/>
            <person name="Xia X."/>
            <person name="Wang G."/>
        </authorList>
    </citation>
    <scope>NUCLEOTIDE SEQUENCE [LARGE SCALE GENOMIC DNA]</scope>
    <source>
        <strain evidence="2 3">T26</strain>
    </source>
</reference>
<dbReference type="AlphaFoldDB" id="A0A0A0BQ94"/>
<feature type="compositionally biased region" description="Low complexity" evidence="1">
    <location>
        <begin position="69"/>
        <end position="80"/>
    </location>
</feature>
<feature type="compositionally biased region" description="Low complexity" evidence="1">
    <location>
        <begin position="101"/>
        <end position="116"/>
    </location>
</feature>
<keyword evidence="3" id="KW-1185">Reference proteome</keyword>